<dbReference type="EMBL" id="BKBW01000013">
    <property type="protein sequence ID" value="GEQ77469.1"/>
    <property type="molecule type" value="Genomic_DNA"/>
</dbReference>
<protein>
    <submittedName>
        <fullName evidence="1">Uncharacterized protein</fullName>
    </submittedName>
</protein>
<sequence length="114" mass="12514">MRKRSVMLSMVLGLVAVGWALWRANGDEARGEFDPEEEVHAAYSTMSIHALEVINDKVSPSQALPDAQGRLWVLQQYGADRVSRRGLDGSWVTVVVSIHLGPGEAAYEEGCLFT</sequence>
<accession>A0A5A7MKQ3</accession>
<name>A0A5A7MKQ3_COMTE</name>
<proteinExistence type="predicted"/>
<dbReference type="AlphaFoldDB" id="A0A5A7MKQ3"/>
<evidence type="ECO:0000313" key="1">
    <source>
        <dbReference type="EMBL" id="GEQ77469.1"/>
    </source>
</evidence>
<comment type="caution">
    <text evidence="1">The sequence shown here is derived from an EMBL/GenBank/DDBJ whole genome shotgun (WGS) entry which is preliminary data.</text>
</comment>
<dbReference type="Proteomes" id="UP000323105">
    <property type="component" value="Unassembled WGS sequence"/>
</dbReference>
<gene>
    <name evidence="1" type="ORF">CTTA_4474</name>
</gene>
<reference evidence="1 2" key="1">
    <citation type="journal article" date="2019" name="Microbiol. Resour. Announc.">
        <title>Draft Genome Sequence of Comamonas testosteroni TA441, a Bacterium That Has a Cryptic Phenol Degradation Gene Cluster.</title>
        <authorList>
            <person name="Arai H."/>
            <person name="Ishii M."/>
        </authorList>
    </citation>
    <scope>NUCLEOTIDE SEQUENCE [LARGE SCALE GENOMIC DNA]</scope>
    <source>
        <strain evidence="1 2">TA441</strain>
    </source>
</reference>
<evidence type="ECO:0000313" key="2">
    <source>
        <dbReference type="Proteomes" id="UP000323105"/>
    </source>
</evidence>
<organism evidence="1 2">
    <name type="scientific">Comamonas testosteroni</name>
    <name type="common">Pseudomonas testosteroni</name>
    <dbReference type="NCBI Taxonomy" id="285"/>
    <lineage>
        <taxon>Bacteria</taxon>
        <taxon>Pseudomonadati</taxon>
        <taxon>Pseudomonadota</taxon>
        <taxon>Betaproteobacteria</taxon>
        <taxon>Burkholderiales</taxon>
        <taxon>Comamonadaceae</taxon>
        <taxon>Comamonas</taxon>
    </lineage>
</organism>